<protein>
    <submittedName>
        <fullName evidence="1">(northern house mosquito) hypothetical protein</fullName>
    </submittedName>
</protein>
<evidence type="ECO:0000313" key="1">
    <source>
        <dbReference type="EMBL" id="CAG6493517.1"/>
    </source>
</evidence>
<sequence length="105" mass="11285">MLRNRLYSSLAWSRVMSNSVPIASQAAFRASVFELVGFLGRSRWFQMMGWERQACAKRSRSAAVNLWCEGGVEGLSGSITTASLSSGSDLILTGSSSPSTTLNTS</sequence>
<proteinExistence type="predicted"/>
<dbReference type="AlphaFoldDB" id="A0A8D8CHM9"/>
<accession>A0A8D8CHM9</accession>
<organism evidence="1">
    <name type="scientific">Culex pipiens</name>
    <name type="common">House mosquito</name>
    <dbReference type="NCBI Taxonomy" id="7175"/>
    <lineage>
        <taxon>Eukaryota</taxon>
        <taxon>Metazoa</taxon>
        <taxon>Ecdysozoa</taxon>
        <taxon>Arthropoda</taxon>
        <taxon>Hexapoda</taxon>
        <taxon>Insecta</taxon>
        <taxon>Pterygota</taxon>
        <taxon>Neoptera</taxon>
        <taxon>Endopterygota</taxon>
        <taxon>Diptera</taxon>
        <taxon>Nematocera</taxon>
        <taxon>Culicoidea</taxon>
        <taxon>Culicidae</taxon>
        <taxon>Culicinae</taxon>
        <taxon>Culicini</taxon>
        <taxon>Culex</taxon>
        <taxon>Culex</taxon>
    </lineage>
</organism>
<reference evidence="1" key="1">
    <citation type="submission" date="2021-05" db="EMBL/GenBank/DDBJ databases">
        <authorList>
            <person name="Alioto T."/>
            <person name="Alioto T."/>
            <person name="Gomez Garrido J."/>
        </authorList>
    </citation>
    <scope>NUCLEOTIDE SEQUENCE</scope>
</reference>
<name>A0A8D8CHM9_CULPI</name>
<dbReference type="EMBL" id="HBUE01123677">
    <property type="protein sequence ID" value="CAG6493517.1"/>
    <property type="molecule type" value="Transcribed_RNA"/>
</dbReference>